<dbReference type="Pfam" id="PF03466">
    <property type="entry name" value="LysR_substrate"/>
    <property type="match status" value="1"/>
</dbReference>
<dbReference type="OrthoDB" id="9775392at2"/>
<dbReference type="CDD" id="cd08411">
    <property type="entry name" value="PBP2_OxyR"/>
    <property type="match status" value="1"/>
</dbReference>
<dbReference type="RefSeq" id="WP_009208461.1">
    <property type="nucleotide sequence ID" value="NZ_BBWP01000013.1"/>
</dbReference>
<dbReference type="GO" id="GO:0003700">
    <property type="term" value="F:DNA-binding transcription factor activity"/>
    <property type="evidence" value="ECO:0007669"/>
    <property type="project" value="InterPro"/>
</dbReference>
<dbReference type="AlphaFoldDB" id="Q1YKQ7"/>
<dbReference type="PROSITE" id="PS50931">
    <property type="entry name" value="HTH_LYSR"/>
    <property type="match status" value="1"/>
</dbReference>
<sequence>MITIRQLRYFNTLSETLHFGQAARRLNISQPALSAQIAQMEEFFGGPLFQRASSGVTLTSDGALIGARVRRILAEMQELESLATSGETLLSRRLRLGMIASVAPYVLPTFLQALASEYPSLECEIRESVTDRLVADLAVGEIDCAVVALPLDDPLLESIALFEDRFYLALPAAEASRLPQPVPLSALRNERLILLEEGHCLRAQALDICRIADAGEMAGLGATSLTTILRMVSGGLGATLIPEMAIPDETRSGGIAILPFEAPTPYRTIALAFRPSTARRRDFEALADLLRRSQPLADAA</sequence>
<organism evidence="7 8">
    <name type="scientific">Aurantimonas manganoxydans (strain ATCC BAA-1229 / DSM 21871 / SI85-9A1)</name>
    <dbReference type="NCBI Taxonomy" id="287752"/>
    <lineage>
        <taxon>Bacteria</taxon>
        <taxon>Pseudomonadati</taxon>
        <taxon>Pseudomonadota</taxon>
        <taxon>Alphaproteobacteria</taxon>
        <taxon>Hyphomicrobiales</taxon>
        <taxon>Aurantimonadaceae</taxon>
        <taxon>Aurantimonas</taxon>
    </lineage>
</organism>
<dbReference type="Pfam" id="PF00126">
    <property type="entry name" value="HTH_1"/>
    <property type="match status" value="1"/>
</dbReference>
<evidence type="ECO:0000256" key="1">
    <source>
        <dbReference type="ARBA" id="ARBA00009437"/>
    </source>
</evidence>
<keyword evidence="8" id="KW-1185">Reference proteome</keyword>
<evidence type="ECO:0000313" key="8">
    <source>
        <dbReference type="Proteomes" id="UP000000321"/>
    </source>
</evidence>
<dbReference type="InterPro" id="IPR000847">
    <property type="entry name" value="LysR_HTH_N"/>
</dbReference>
<evidence type="ECO:0000256" key="3">
    <source>
        <dbReference type="ARBA" id="ARBA00023125"/>
    </source>
</evidence>
<reference evidence="7 8" key="1">
    <citation type="journal article" date="2008" name="Appl. Environ. Microbiol.">
        <title>Genomic insights into Mn(II) oxidation by the marine alphaproteobacterium Aurantimonas sp. strain SI85-9A1.</title>
        <authorList>
            <person name="Dick G.J."/>
            <person name="Podell S."/>
            <person name="Johnson H.A."/>
            <person name="Rivera-Espinoza Y."/>
            <person name="Bernier-Latmani R."/>
            <person name="McCarthy J.K."/>
            <person name="Torpey J.W."/>
            <person name="Clement B.G."/>
            <person name="Gaasterland T."/>
            <person name="Tebo B.M."/>
        </authorList>
    </citation>
    <scope>NUCLEOTIDE SEQUENCE [LARGE SCALE GENOMIC DNA]</scope>
    <source>
        <strain evidence="7 8">SI85-9A1</strain>
    </source>
</reference>
<dbReference type="Proteomes" id="UP000000321">
    <property type="component" value="Unassembled WGS sequence"/>
</dbReference>
<dbReference type="FunFam" id="1.10.10.10:FF:000001">
    <property type="entry name" value="LysR family transcriptional regulator"/>
    <property type="match status" value="1"/>
</dbReference>
<evidence type="ECO:0000256" key="2">
    <source>
        <dbReference type="ARBA" id="ARBA00023015"/>
    </source>
</evidence>
<dbReference type="InterPro" id="IPR036390">
    <property type="entry name" value="WH_DNA-bd_sf"/>
</dbReference>
<dbReference type="Gene3D" id="1.10.10.10">
    <property type="entry name" value="Winged helix-like DNA-binding domain superfamily/Winged helix DNA-binding domain"/>
    <property type="match status" value="1"/>
</dbReference>
<keyword evidence="4" id="KW-0010">Activator</keyword>
<dbReference type="PRINTS" id="PR00039">
    <property type="entry name" value="HTHLYSR"/>
</dbReference>
<comment type="similarity">
    <text evidence="1">Belongs to the LysR transcriptional regulatory family.</text>
</comment>
<comment type="caution">
    <text evidence="7">The sequence shown here is derived from an EMBL/GenBank/DDBJ whole genome shotgun (WGS) entry which is preliminary data.</text>
</comment>
<protein>
    <submittedName>
        <fullName evidence="7">Putative transcriptional regulator, possibly inducible by hydrogen peroxide</fullName>
    </submittedName>
</protein>
<evidence type="ECO:0000313" key="7">
    <source>
        <dbReference type="EMBL" id="EAS50466.1"/>
    </source>
</evidence>
<accession>Q1YKQ7</accession>
<keyword evidence="5" id="KW-0804">Transcription</keyword>
<gene>
    <name evidence="7" type="ORF">SI859A1_00585</name>
</gene>
<dbReference type="PANTHER" id="PTHR30346">
    <property type="entry name" value="TRANSCRIPTIONAL DUAL REGULATOR HCAR-RELATED"/>
    <property type="match status" value="1"/>
</dbReference>
<dbReference type="GO" id="GO:0032993">
    <property type="term" value="C:protein-DNA complex"/>
    <property type="evidence" value="ECO:0007669"/>
    <property type="project" value="TreeGrafter"/>
</dbReference>
<dbReference type="InterPro" id="IPR005119">
    <property type="entry name" value="LysR_subst-bd"/>
</dbReference>
<dbReference type="SUPFAM" id="SSF46785">
    <property type="entry name" value="Winged helix' DNA-binding domain"/>
    <property type="match status" value="1"/>
</dbReference>
<keyword evidence="3" id="KW-0238">DNA-binding</keyword>
<dbReference type="SUPFAM" id="SSF53850">
    <property type="entry name" value="Periplasmic binding protein-like II"/>
    <property type="match status" value="1"/>
</dbReference>
<dbReference type="InterPro" id="IPR036388">
    <property type="entry name" value="WH-like_DNA-bd_sf"/>
</dbReference>
<dbReference type="PANTHER" id="PTHR30346:SF26">
    <property type="entry name" value="HYDROGEN PEROXIDE-INDUCIBLE GENES ACTIVATOR"/>
    <property type="match status" value="1"/>
</dbReference>
<dbReference type="Gene3D" id="3.40.190.10">
    <property type="entry name" value="Periplasmic binding protein-like II"/>
    <property type="match status" value="2"/>
</dbReference>
<proteinExistence type="inferred from homology"/>
<name>Q1YKQ7_AURMS</name>
<dbReference type="BioCyc" id="AURANTIMONAS:SI859A1_00585-MONOMER"/>
<feature type="domain" description="HTH lysR-type" evidence="6">
    <location>
        <begin position="2"/>
        <end position="59"/>
    </location>
</feature>
<evidence type="ECO:0000259" key="6">
    <source>
        <dbReference type="PROSITE" id="PS50931"/>
    </source>
</evidence>
<dbReference type="HOGENOM" id="CLU_039613_6_4_5"/>
<dbReference type="EMBL" id="AAPJ01000002">
    <property type="protein sequence ID" value="EAS50466.1"/>
    <property type="molecule type" value="Genomic_DNA"/>
</dbReference>
<keyword evidence="2" id="KW-0805">Transcription regulation</keyword>
<evidence type="ECO:0000256" key="5">
    <source>
        <dbReference type="ARBA" id="ARBA00023163"/>
    </source>
</evidence>
<evidence type="ECO:0000256" key="4">
    <source>
        <dbReference type="ARBA" id="ARBA00023159"/>
    </source>
</evidence>
<dbReference type="GO" id="GO:0003677">
    <property type="term" value="F:DNA binding"/>
    <property type="evidence" value="ECO:0007669"/>
    <property type="project" value="UniProtKB-KW"/>
</dbReference>